<feature type="transmembrane region" description="Helical" evidence="6">
    <location>
        <begin position="235"/>
        <end position="257"/>
    </location>
</feature>
<feature type="transmembrane region" description="Helical" evidence="6">
    <location>
        <begin position="37"/>
        <end position="64"/>
    </location>
</feature>
<evidence type="ECO:0000256" key="1">
    <source>
        <dbReference type="ARBA" id="ARBA00004651"/>
    </source>
</evidence>
<keyword evidence="8" id="KW-1185">Reference proteome</keyword>
<evidence type="ECO:0000313" key="8">
    <source>
        <dbReference type="Proteomes" id="UP000078459"/>
    </source>
</evidence>
<feature type="transmembrane region" description="Helical" evidence="6">
    <location>
        <begin position="12"/>
        <end position="31"/>
    </location>
</feature>
<evidence type="ECO:0000256" key="6">
    <source>
        <dbReference type="SAM" id="Phobius"/>
    </source>
</evidence>
<gene>
    <name evidence="7" type="ORF">A5893_03735</name>
</gene>
<dbReference type="InterPro" id="IPR050833">
    <property type="entry name" value="Poly_Biosynth_Transport"/>
</dbReference>
<feature type="transmembrane region" description="Helical" evidence="6">
    <location>
        <begin position="316"/>
        <end position="337"/>
    </location>
</feature>
<keyword evidence="5 6" id="KW-0472">Membrane</keyword>
<name>A0A179DMG7_9SPHI</name>
<feature type="transmembrane region" description="Helical" evidence="6">
    <location>
        <begin position="369"/>
        <end position="392"/>
    </location>
</feature>
<proteinExistence type="predicted"/>
<keyword evidence="4 6" id="KW-1133">Transmembrane helix</keyword>
<feature type="transmembrane region" description="Helical" evidence="6">
    <location>
        <begin position="130"/>
        <end position="147"/>
    </location>
</feature>
<keyword evidence="3 6" id="KW-0812">Transmembrane</keyword>
<dbReference type="STRING" id="1826909.A5893_03735"/>
<sequence>MFKKVIFSFQANFLVAILSLITTLITAKFLGSYGKGYLSIITIYISVVQLINEIFGVGTVLFLLKKYQMKEIFLISYFWFLMVSIVSTLVISFFNLIEKDLQVVFFFNTIFISVFMLNLRVVLNKMNIKWYNFLIILQPLILLLFLIQKGLTFFTVKDFLLFQLFSYSIISVVALIVLRKELKKDKLRYDNIKPLFVDSISLGIVNQTANFSQIINYRVSYFFIEKFVGLKAVGVFSIVLSFANVIWLFATSTGTLLGNEISKTDKLKKSSVAQFFKYMKISVFFTLLTLIIVYIIPSHVYVKLLNKDFSSVKPLLLMMAPAILMFTLAKILGYFFSSLGKMKINLYSSLAGLIPSVLLGYILVKEFKIFGAVMSCSISFIISSIVLLYFFLKEKYKFREII</sequence>
<feature type="transmembrane region" description="Helical" evidence="6">
    <location>
        <begin position="103"/>
        <end position="123"/>
    </location>
</feature>
<feature type="transmembrane region" description="Helical" evidence="6">
    <location>
        <begin position="278"/>
        <end position="296"/>
    </location>
</feature>
<dbReference type="PANTHER" id="PTHR30250:SF11">
    <property type="entry name" value="O-ANTIGEN TRANSPORTER-RELATED"/>
    <property type="match status" value="1"/>
</dbReference>
<dbReference type="AlphaFoldDB" id="A0A179DMG7"/>
<evidence type="ECO:0000313" key="7">
    <source>
        <dbReference type="EMBL" id="OAQ42235.1"/>
    </source>
</evidence>
<dbReference type="RefSeq" id="WP_068821265.1">
    <property type="nucleotide sequence ID" value="NZ_LWHJ01000011.1"/>
</dbReference>
<keyword evidence="2" id="KW-1003">Cell membrane</keyword>
<dbReference type="Proteomes" id="UP000078459">
    <property type="component" value="Unassembled WGS sequence"/>
</dbReference>
<dbReference type="GO" id="GO:0005886">
    <property type="term" value="C:plasma membrane"/>
    <property type="evidence" value="ECO:0007669"/>
    <property type="project" value="UniProtKB-SubCell"/>
</dbReference>
<evidence type="ECO:0000256" key="2">
    <source>
        <dbReference type="ARBA" id="ARBA00022475"/>
    </source>
</evidence>
<evidence type="ECO:0000256" key="4">
    <source>
        <dbReference type="ARBA" id="ARBA00022989"/>
    </source>
</evidence>
<dbReference type="PANTHER" id="PTHR30250">
    <property type="entry name" value="PST FAMILY PREDICTED COLANIC ACID TRANSPORTER"/>
    <property type="match status" value="1"/>
</dbReference>
<protein>
    <submittedName>
        <fullName evidence="7">Uncharacterized protein</fullName>
    </submittedName>
</protein>
<reference evidence="7 8" key="1">
    <citation type="submission" date="2016-04" db="EMBL/GenBank/DDBJ databases">
        <authorList>
            <person name="Evans L.H."/>
            <person name="Alamgir A."/>
            <person name="Owens N."/>
            <person name="Weber N.D."/>
            <person name="Virtaneva K."/>
            <person name="Barbian K."/>
            <person name="Babar A."/>
            <person name="Rosenke K."/>
        </authorList>
    </citation>
    <scope>NUCLEOTIDE SEQUENCE [LARGE SCALE GENOMIC DNA]</scope>
    <source>
        <strain evidence="7 8">CCM 8644</strain>
    </source>
</reference>
<evidence type="ECO:0000256" key="5">
    <source>
        <dbReference type="ARBA" id="ARBA00023136"/>
    </source>
</evidence>
<organism evidence="7 8">
    <name type="scientific">Pedobacter psychrophilus</name>
    <dbReference type="NCBI Taxonomy" id="1826909"/>
    <lineage>
        <taxon>Bacteria</taxon>
        <taxon>Pseudomonadati</taxon>
        <taxon>Bacteroidota</taxon>
        <taxon>Sphingobacteriia</taxon>
        <taxon>Sphingobacteriales</taxon>
        <taxon>Sphingobacteriaceae</taxon>
        <taxon>Pedobacter</taxon>
    </lineage>
</organism>
<reference evidence="7 8" key="2">
    <citation type="submission" date="2016-06" db="EMBL/GenBank/DDBJ databases">
        <title>Pedobacter psychrophilus sp. nov., isolated from Antarctic fragmentary rock.</title>
        <authorList>
            <person name="Svec P."/>
        </authorList>
    </citation>
    <scope>NUCLEOTIDE SEQUENCE [LARGE SCALE GENOMIC DNA]</scope>
    <source>
        <strain evidence="7 8">CCM 8644</strain>
    </source>
</reference>
<evidence type="ECO:0000256" key="3">
    <source>
        <dbReference type="ARBA" id="ARBA00022692"/>
    </source>
</evidence>
<feature type="transmembrane region" description="Helical" evidence="6">
    <location>
        <begin position="199"/>
        <end position="215"/>
    </location>
</feature>
<feature type="transmembrane region" description="Helical" evidence="6">
    <location>
        <begin position="76"/>
        <end position="97"/>
    </location>
</feature>
<feature type="transmembrane region" description="Helical" evidence="6">
    <location>
        <begin position="159"/>
        <end position="178"/>
    </location>
</feature>
<comment type="subcellular location">
    <subcellularLocation>
        <location evidence="1">Cell membrane</location>
        <topology evidence="1">Multi-pass membrane protein</topology>
    </subcellularLocation>
</comment>
<feature type="transmembrane region" description="Helical" evidence="6">
    <location>
        <begin position="344"/>
        <end position="363"/>
    </location>
</feature>
<dbReference type="EMBL" id="LWHJ01000011">
    <property type="protein sequence ID" value="OAQ42235.1"/>
    <property type="molecule type" value="Genomic_DNA"/>
</dbReference>
<accession>A0A179DMG7</accession>
<dbReference type="OrthoDB" id="1098554at2"/>
<comment type="caution">
    <text evidence="7">The sequence shown here is derived from an EMBL/GenBank/DDBJ whole genome shotgun (WGS) entry which is preliminary data.</text>
</comment>